<evidence type="ECO:0000313" key="2">
    <source>
        <dbReference type="Proteomes" id="UP001515780"/>
    </source>
</evidence>
<accession>A0ABX0RQB5</accession>
<organism evidence="1 2">
    <name type="scientific">Candidatus Pantoea communis</name>
    <dbReference type="NCBI Taxonomy" id="2608354"/>
    <lineage>
        <taxon>Bacteria</taxon>
        <taxon>Pseudomonadati</taxon>
        <taxon>Pseudomonadota</taxon>
        <taxon>Gammaproteobacteria</taxon>
        <taxon>Enterobacterales</taxon>
        <taxon>Erwiniaceae</taxon>
        <taxon>Pantoea</taxon>
    </lineage>
</organism>
<comment type="caution">
    <text evidence="1">The sequence shown here is derived from an EMBL/GenBank/DDBJ whole genome shotgun (WGS) entry which is preliminary data.</text>
</comment>
<evidence type="ECO:0000313" key="1">
    <source>
        <dbReference type="EMBL" id="NIG19497.1"/>
    </source>
</evidence>
<name>A0ABX0RQB5_9GAMM</name>
<dbReference type="RefSeq" id="WP_034830522.1">
    <property type="nucleotide sequence ID" value="NZ_VWXC01000008.1"/>
</dbReference>
<dbReference type="EMBL" id="VWXC01000008">
    <property type="protein sequence ID" value="NIG19497.1"/>
    <property type="molecule type" value="Genomic_DNA"/>
</dbReference>
<protein>
    <submittedName>
        <fullName evidence="1">Uncharacterized protein</fullName>
    </submittedName>
</protein>
<sequence length="63" mass="7300">MAEIIFNKAALERLDSPEQPEDERQKNALFELAMIAKHEIANDQGMTLREALAKLRIARTRHR</sequence>
<keyword evidence="2" id="KW-1185">Reference proteome</keyword>
<gene>
    <name evidence="1" type="ORF">F3J37_12535</name>
</gene>
<proteinExistence type="predicted"/>
<reference evidence="1 2" key="1">
    <citation type="journal article" date="2019" name="bioRxiv">
        <title>Bacteria contribute to plant secondary compound degradation in a generalist herbivore system.</title>
        <authorList>
            <person name="Francoeur C.B."/>
            <person name="Khadempour L."/>
            <person name="Moreira-Soto R.D."/>
            <person name="Gotting K."/>
            <person name="Book A.J."/>
            <person name="Pinto-Tomas A.A."/>
            <person name="Keefover-Ring K."/>
            <person name="Currie C.R."/>
        </authorList>
    </citation>
    <scope>NUCLEOTIDE SEQUENCE [LARGE SCALE GENOMIC DNA]</scope>
    <source>
        <strain evidence="1">Al-1710</strain>
    </source>
</reference>
<dbReference type="Proteomes" id="UP001515780">
    <property type="component" value="Unassembled WGS sequence"/>
</dbReference>